<dbReference type="GO" id="GO:0010177">
    <property type="term" value="F:methylthioalkylmalate synthase activity"/>
    <property type="evidence" value="ECO:0007669"/>
    <property type="project" value="UniProtKB-ARBA"/>
</dbReference>
<dbReference type="EMBL" id="GISG01130224">
    <property type="protein sequence ID" value="MBA4642892.1"/>
    <property type="molecule type" value="Transcribed_RNA"/>
</dbReference>
<dbReference type="InterPro" id="IPR050073">
    <property type="entry name" value="2-IPM_HCS-like"/>
</dbReference>
<dbReference type="InterPro" id="IPR054691">
    <property type="entry name" value="LeuA/HCS_post-cat"/>
</dbReference>
<dbReference type="GO" id="GO:0009507">
    <property type="term" value="C:chloroplast"/>
    <property type="evidence" value="ECO:0007669"/>
    <property type="project" value="TreeGrafter"/>
</dbReference>
<dbReference type="FunFam" id="1.10.238.260:FF:000001">
    <property type="entry name" value="2-isopropylmalate synthase"/>
    <property type="match status" value="1"/>
</dbReference>
<proteinExistence type="inferred from homology"/>
<dbReference type="FunFam" id="3.20.20.70:FF:000010">
    <property type="entry name" value="2-isopropylmalate synthase"/>
    <property type="match status" value="1"/>
</dbReference>
<sequence>MLPTTSFLFSKTSLYVNKPLVSCKAQLTQTRPIYIPNRISDNSYVRILDTTLRDGEQAPGASMMGSQKLQIARQLSQMGVDIIEAGFPSSSKEEYEAVRRIALEVGNSDNGAGYAPVIAASARCVKEDIGPAWEAVKLAKYPRVCIFISTSSIHMKHKLGKTEEDVIRIVKEALAFAKSLGVVDLEFISEDSARSERRFLYQLFEEAIRGGATTLLMTDTVGYTFPHEWADFVQDVRRNVSGIDGVVLGTHCHDDIGLATANTLAAASAGARQLDVTINGIGERAGNASLEEVVMALKCRGKDLLGGLRTGINPKYIYPTSKMVEEYSGLHIQPHKAIVGANAFAHASGIHQDGVLKYKGTYEIISPEEVGRLQSSDGIVLGKLSGRHAFRRRLNELGYELEGKTFEEVFSEFKALAEKKKNISDRDIESLMPENKTAAA</sequence>
<comment type="pathway">
    <text evidence="1">Amino-acid biosynthesis; L-leucine biosynthesis; L-leucine from 3-methyl-2-oxobutanoate: step 1/4.</text>
</comment>
<evidence type="ECO:0000313" key="9">
    <source>
        <dbReference type="EMBL" id="MBA4642892.1"/>
    </source>
</evidence>
<dbReference type="GO" id="GO:0019761">
    <property type="term" value="P:glucosinolate biosynthetic process"/>
    <property type="evidence" value="ECO:0007669"/>
    <property type="project" value="UniProtKB-ARBA"/>
</dbReference>
<dbReference type="InterPro" id="IPR002034">
    <property type="entry name" value="AIPM/Hcit_synth_CS"/>
</dbReference>
<evidence type="ECO:0000256" key="4">
    <source>
        <dbReference type="ARBA" id="ARBA00022605"/>
    </source>
</evidence>
<dbReference type="InterPro" id="IPR013785">
    <property type="entry name" value="Aldolase_TIM"/>
</dbReference>
<dbReference type="Pfam" id="PF00682">
    <property type="entry name" value="HMGL-like"/>
    <property type="match status" value="1"/>
</dbReference>
<dbReference type="PANTHER" id="PTHR10277:SF9">
    <property type="entry name" value="2-ISOPROPYLMALATE SYNTHASE 1, CHLOROPLASTIC-RELATED"/>
    <property type="match status" value="1"/>
</dbReference>
<evidence type="ECO:0000256" key="7">
    <source>
        <dbReference type="RuleBase" id="RU003523"/>
    </source>
</evidence>
<organism evidence="9">
    <name type="scientific">Opuntia streptacantha</name>
    <name type="common">Prickly pear cactus</name>
    <name type="synonym">Opuntia cardona</name>
    <dbReference type="NCBI Taxonomy" id="393608"/>
    <lineage>
        <taxon>Eukaryota</taxon>
        <taxon>Viridiplantae</taxon>
        <taxon>Streptophyta</taxon>
        <taxon>Embryophyta</taxon>
        <taxon>Tracheophyta</taxon>
        <taxon>Spermatophyta</taxon>
        <taxon>Magnoliopsida</taxon>
        <taxon>eudicotyledons</taxon>
        <taxon>Gunneridae</taxon>
        <taxon>Pentapetalae</taxon>
        <taxon>Caryophyllales</taxon>
        <taxon>Cactineae</taxon>
        <taxon>Cactaceae</taxon>
        <taxon>Opuntioideae</taxon>
        <taxon>Opuntia</taxon>
    </lineage>
</organism>
<dbReference type="PROSITE" id="PS00815">
    <property type="entry name" value="AIPM_HOMOCIT_SYNTH_1"/>
    <property type="match status" value="1"/>
</dbReference>
<evidence type="ECO:0000256" key="5">
    <source>
        <dbReference type="ARBA" id="ARBA00022679"/>
    </source>
</evidence>
<protein>
    <recommendedName>
        <fullName evidence="2">2-isopropylmalate synthase</fullName>
        <ecNumber evidence="2">2.3.3.13</ecNumber>
    </recommendedName>
</protein>
<dbReference type="GO" id="GO:0009098">
    <property type="term" value="P:L-leucine biosynthetic process"/>
    <property type="evidence" value="ECO:0007669"/>
    <property type="project" value="UniProtKB-KW"/>
</dbReference>
<evidence type="ECO:0000256" key="6">
    <source>
        <dbReference type="ARBA" id="ARBA00023304"/>
    </source>
</evidence>
<dbReference type="AlphaFoldDB" id="A0A7C8ZGL9"/>
<dbReference type="Pfam" id="PF22617">
    <property type="entry name" value="HCS_D2"/>
    <property type="match status" value="1"/>
</dbReference>
<keyword evidence="5 7" id="KW-0808">Transferase</keyword>
<dbReference type="Gene3D" id="3.20.20.70">
    <property type="entry name" value="Aldolase class I"/>
    <property type="match status" value="1"/>
</dbReference>
<reference evidence="9" key="2">
    <citation type="submission" date="2020-07" db="EMBL/GenBank/DDBJ databases">
        <authorList>
            <person name="Vera ALvarez R."/>
            <person name="Arias-Moreno D.M."/>
            <person name="Jimenez-Jacinto V."/>
            <person name="Jimenez-Bremont J.F."/>
            <person name="Swaminathan K."/>
            <person name="Moose S.P."/>
            <person name="Guerrero-Gonzalez M.L."/>
            <person name="Marino-Ramirez L."/>
            <person name="Landsman D."/>
            <person name="Rodriguez-Kessler M."/>
            <person name="Delgado-Sanchez P."/>
        </authorList>
    </citation>
    <scope>NUCLEOTIDE SEQUENCE</scope>
    <source>
        <tissue evidence="9">Cladode</tissue>
    </source>
</reference>
<dbReference type="NCBIfam" id="NF002086">
    <property type="entry name" value="PRK00915.1-3"/>
    <property type="match status" value="1"/>
</dbReference>
<dbReference type="PROSITE" id="PS50991">
    <property type="entry name" value="PYR_CT"/>
    <property type="match status" value="1"/>
</dbReference>
<dbReference type="CDD" id="cd07940">
    <property type="entry name" value="DRE_TIM_IPMS"/>
    <property type="match status" value="1"/>
</dbReference>
<keyword evidence="6" id="KW-0100">Branched-chain amino acid biosynthesis</keyword>
<evidence type="ECO:0000259" key="8">
    <source>
        <dbReference type="PROSITE" id="PS50991"/>
    </source>
</evidence>
<dbReference type="Gene3D" id="1.10.238.260">
    <property type="match status" value="1"/>
</dbReference>
<reference evidence="9" key="1">
    <citation type="journal article" date="2013" name="J. Plant Res.">
        <title>Effect of fungi and light on seed germination of three Opuntia species from semiarid lands of central Mexico.</title>
        <authorList>
            <person name="Delgado-Sanchez P."/>
            <person name="Jimenez-Bremont J.F."/>
            <person name="Guerrero-Gonzalez Mde L."/>
            <person name="Flores J."/>
        </authorList>
    </citation>
    <scope>NUCLEOTIDE SEQUENCE</scope>
    <source>
        <tissue evidence="9">Cladode</tissue>
    </source>
</reference>
<dbReference type="SUPFAM" id="SSF51569">
    <property type="entry name" value="Aldolase"/>
    <property type="match status" value="1"/>
</dbReference>
<comment type="similarity">
    <text evidence="7">Belongs to the alpha-IPM synthase/homocitrate synthase family.</text>
</comment>
<feature type="domain" description="Pyruvate carboxyltransferase" evidence="8">
    <location>
        <begin position="45"/>
        <end position="318"/>
    </location>
</feature>
<dbReference type="EC" id="2.3.3.13" evidence="2"/>
<evidence type="ECO:0000256" key="2">
    <source>
        <dbReference type="ARBA" id="ARBA00012973"/>
    </source>
</evidence>
<keyword evidence="4" id="KW-0028">Amino-acid biosynthesis</keyword>
<name>A0A7C8ZGL9_OPUST</name>
<dbReference type="GO" id="GO:0003852">
    <property type="term" value="F:2-isopropylmalate synthase activity"/>
    <property type="evidence" value="ECO:0007669"/>
    <property type="project" value="UniProtKB-EC"/>
</dbReference>
<dbReference type="InterPro" id="IPR000891">
    <property type="entry name" value="PYR_CT"/>
</dbReference>
<accession>A0A7C8ZGL9</accession>
<keyword evidence="3" id="KW-0432">Leucine biosynthesis</keyword>
<evidence type="ECO:0000256" key="1">
    <source>
        <dbReference type="ARBA" id="ARBA00004689"/>
    </source>
</evidence>
<dbReference type="PANTHER" id="PTHR10277">
    <property type="entry name" value="HOMOCITRATE SYNTHASE-RELATED"/>
    <property type="match status" value="1"/>
</dbReference>
<dbReference type="PROSITE" id="PS00816">
    <property type="entry name" value="AIPM_HOMOCIT_SYNTH_2"/>
    <property type="match status" value="1"/>
</dbReference>
<evidence type="ECO:0000256" key="3">
    <source>
        <dbReference type="ARBA" id="ARBA00022430"/>
    </source>
</evidence>